<feature type="binding site" description="covalent" evidence="10 11">
    <location>
        <position position="121"/>
    </location>
    <ligand>
        <name>heme</name>
        <dbReference type="ChEBI" id="CHEBI:30413"/>
    </ligand>
</feature>
<dbReference type="InterPro" id="IPR012340">
    <property type="entry name" value="NA-bd_OB-fold"/>
</dbReference>
<keyword evidence="2 10" id="KW-0349">Heme</keyword>
<dbReference type="NCBIfam" id="NF009731">
    <property type="entry name" value="PRK13254.1-5"/>
    <property type="match status" value="1"/>
</dbReference>
<evidence type="ECO:0000313" key="13">
    <source>
        <dbReference type="Proteomes" id="UP000431269"/>
    </source>
</evidence>
<protein>
    <recommendedName>
        <fullName evidence="10">Cytochrome c-type biogenesis protein CcmE</fullName>
    </recommendedName>
    <alternativeName>
        <fullName evidence="10">Cytochrome c maturation protein E</fullName>
    </alternativeName>
    <alternativeName>
        <fullName evidence="10">Heme chaperone CcmE</fullName>
    </alternativeName>
</protein>
<evidence type="ECO:0000256" key="11">
    <source>
        <dbReference type="PIRSR" id="PIRSR604329-50"/>
    </source>
</evidence>
<dbReference type="Pfam" id="PF03100">
    <property type="entry name" value="CcmE"/>
    <property type="match status" value="1"/>
</dbReference>
<dbReference type="SUPFAM" id="SSF82093">
    <property type="entry name" value="Heme chaperone CcmE"/>
    <property type="match status" value="1"/>
</dbReference>
<feature type="topological domain" description="Extracellular" evidence="10">
    <location>
        <begin position="29"/>
        <end position="144"/>
    </location>
</feature>
<dbReference type="EMBL" id="CP047045">
    <property type="protein sequence ID" value="QGZ95579.1"/>
    <property type="molecule type" value="Genomic_DNA"/>
</dbReference>
<evidence type="ECO:0000256" key="1">
    <source>
        <dbReference type="ARBA" id="ARBA00004370"/>
    </source>
</evidence>
<organism evidence="12 13">
    <name type="scientific">Terricaulis silvestris</name>
    <dbReference type="NCBI Taxonomy" id="2686094"/>
    <lineage>
        <taxon>Bacteria</taxon>
        <taxon>Pseudomonadati</taxon>
        <taxon>Pseudomonadota</taxon>
        <taxon>Alphaproteobacteria</taxon>
        <taxon>Caulobacterales</taxon>
        <taxon>Caulobacteraceae</taxon>
        <taxon>Terricaulis</taxon>
    </lineage>
</organism>
<evidence type="ECO:0000256" key="6">
    <source>
        <dbReference type="ARBA" id="ARBA00022968"/>
    </source>
</evidence>
<reference evidence="13" key="1">
    <citation type="submission" date="2019-12" db="EMBL/GenBank/DDBJ databases">
        <title>Complete genome of Terracaulis silvestris 0127_4.</title>
        <authorList>
            <person name="Vieira S."/>
            <person name="Riedel T."/>
            <person name="Sproer C."/>
            <person name="Pascual J."/>
            <person name="Boedeker C."/>
            <person name="Overmann J."/>
        </authorList>
    </citation>
    <scope>NUCLEOTIDE SEQUENCE [LARGE SCALE GENOMIC DNA]</scope>
    <source>
        <strain evidence="13">0127_4</strain>
    </source>
</reference>
<evidence type="ECO:0000256" key="5">
    <source>
        <dbReference type="ARBA" id="ARBA00022748"/>
    </source>
</evidence>
<dbReference type="GO" id="GO:0017003">
    <property type="term" value="P:protein-heme linkage"/>
    <property type="evidence" value="ECO:0007669"/>
    <property type="project" value="UniProtKB-UniRule"/>
</dbReference>
<evidence type="ECO:0000313" key="12">
    <source>
        <dbReference type="EMBL" id="QGZ95579.1"/>
    </source>
</evidence>
<dbReference type="GO" id="GO:0046872">
    <property type="term" value="F:metal ion binding"/>
    <property type="evidence" value="ECO:0007669"/>
    <property type="project" value="UniProtKB-KW"/>
</dbReference>
<dbReference type="GO" id="GO:0005886">
    <property type="term" value="C:plasma membrane"/>
    <property type="evidence" value="ECO:0007669"/>
    <property type="project" value="UniProtKB-SubCell"/>
</dbReference>
<dbReference type="PANTHER" id="PTHR34128:SF2">
    <property type="entry name" value="CYTOCHROME C-TYPE BIOGENESIS PROTEIN CCME HOMOLOG, MITOCHONDRIAL"/>
    <property type="match status" value="1"/>
</dbReference>
<comment type="subcellular location">
    <subcellularLocation>
        <location evidence="10">Cell membrane</location>
        <topology evidence="10">Single-pass type II membrane protein</topology>
    </subcellularLocation>
    <subcellularLocation>
        <location evidence="1">Membrane</location>
    </subcellularLocation>
</comment>
<dbReference type="HAMAP" id="MF_01959">
    <property type="entry name" value="CcmE"/>
    <property type="match status" value="1"/>
</dbReference>
<proteinExistence type="inferred from homology"/>
<name>A0A6I6MLM9_9CAUL</name>
<dbReference type="NCBIfam" id="NF009727">
    <property type="entry name" value="PRK13254.1-1"/>
    <property type="match status" value="1"/>
</dbReference>
<dbReference type="GO" id="GO:0017004">
    <property type="term" value="P:cytochrome complex assembly"/>
    <property type="evidence" value="ECO:0007669"/>
    <property type="project" value="UniProtKB-KW"/>
</dbReference>
<keyword evidence="13" id="KW-1185">Reference proteome</keyword>
<dbReference type="RefSeq" id="WP_158766425.1">
    <property type="nucleotide sequence ID" value="NZ_CP047045.1"/>
</dbReference>
<comment type="function">
    <text evidence="10">Heme chaperone required for the biogenesis of c-type cytochromes. Transiently binds heme delivered by CcmC and transfers the heme to apo-cytochromes in a process facilitated by CcmF and CcmH.</text>
</comment>
<gene>
    <name evidence="10 12" type="primary">ccmE</name>
    <name evidence="10" type="synonym">cycJ</name>
    <name evidence="12" type="ORF">DSM104635_02429</name>
</gene>
<keyword evidence="5 10" id="KW-0201">Cytochrome c-type biogenesis</keyword>
<evidence type="ECO:0000256" key="9">
    <source>
        <dbReference type="ARBA" id="ARBA00023136"/>
    </source>
</evidence>
<feature type="binding site" description="axial binding residue" evidence="10 11">
    <location>
        <position position="125"/>
    </location>
    <ligand>
        <name>heme</name>
        <dbReference type="ChEBI" id="CHEBI:30413"/>
    </ligand>
    <ligandPart>
        <name>Fe</name>
        <dbReference type="ChEBI" id="CHEBI:18248"/>
    </ligandPart>
</feature>
<evidence type="ECO:0000256" key="4">
    <source>
        <dbReference type="ARBA" id="ARBA00022723"/>
    </source>
</evidence>
<keyword evidence="9 10" id="KW-0472">Membrane</keyword>
<dbReference type="PANTHER" id="PTHR34128">
    <property type="entry name" value="CYTOCHROME C-TYPE BIOGENESIS PROTEIN CCME HOMOLOG, MITOCHONDRIAL"/>
    <property type="match status" value="1"/>
</dbReference>
<keyword evidence="3 10" id="KW-0812">Transmembrane</keyword>
<sequence length="144" mass="15841">MRRRDQRLMMIGVAGAVLVLAATLTFAGLRDSVVYFVAPSELAEKAQAGQRVRLGGLVVDGTLRRADDGSNHFNVTDGAVEVEVRYDGLLPDLFREGQGVVAEGRWTPGVAFEAERVLARHDETYMPREVTEALKQRGEWKGAQ</sequence>
<evidence type="ECO:0000256" key="3">
    <source>
        <dbReference type="ARBA" id="ARBA00022692"/>
    </source>
</evidence>
<evidence type="ECO:0000256" key="8">
    <source>
        <dbReference type="ARBA" id="ARBA00023004"/>
    </source>
</evidence>
<evidence type="ECO:0000256" key="10">
    <source>
        <dbReference type="HAMAP-Rule" id="MF_01959"/>
    </source>
</evidence>
<dbReference type="InterPro" id="IPR004329">
    <property type="entry name" value="CcmE"/>
</dbReference>
<feature type="topological domain" description="Cytoplasmic" evidence="10">
    <location>
        <begin position="1"/>
        <end position="7"/>
    </location>
</feature>
<evidence type="ECO:0000256" key="7">
    <source>
        <dbReference type="ARBA" id="ARBA00022989"/>
    </source>
</evidence>
<keyword evidence="7 10" id="KW-1133">Transmembrane helix</keyword>
<comment type="similarity">
    <text evidence="10">Belongs to the CcmE/CycJ family.</text>
</comment>
<dbReference type="Gene3D" id="2.40.50.140">
    <property type="entry name" value="Nucleic acid-binding proteins"/>
    <property type="match status" value="1"/>
</dbReference>
<accession>A0A6I6MLM9</accession>
<dbReference type="AlphaFoldDB" id="A0A6I6MLM9"/>
<dbReference type="KEGG" id="tsv:DSM104635_02429"/>
<keyword evidence="8 10" id="KW-0408">Iron</keyword>
<dbReference type="Proteomes" id="UP000431269">
    <property type="component" value="Chromosome"/>
</dbReference>
<keyword evidence="4 10" id="KW-0479">Metal-binding</keyword>
<dbReference type="InterPro" id="IPR036127">
    <property type="entry name" value="CcmE-like_sf"/>
</dbReference>
<keyword evidence="10" id="KW-1003">Cell membrane</keyword>
<keyword evidence="6 10" id="KW-0735">Signal-anchor</keyword>
<dbReference type="GO" id="GO:0020037">
    <property type="term" value="F:heme binding"/>
    <property type="evidence" value="ECO:0007669"/>
    <property type="project" value="InterPro"/>
</dbReference>
<evidence type="ECO:0000256" key="2">
    <source>
        <dbReference type="ARBA" id="ARBA00022617"/>
    </source>
</evidence>